<proteinExistence type="inferred from homology"/>
<evidence type="ECO:0000313" key="5">
    <source>
        <dbReference type="EMBL" id="OUQ35364.1"/>
    </source>
</evidence>
<dbReference type="InterPro" id="IPR027417">
    <property type="entry name" value="P-loop_NTPase"/>
</dbReference>
<dbReference type="Gene3D" id="3.40.50.300">
    <property type="entry name" value="P-loop containing nucleotide triphosphate hydrolases"/>
    <property type="match status" value="1"/>
</dbReference>
<dbReference type="Proteomes" id="UP000195305">
    <property type="component" value="Unassembled WGS sequence"/>
</dbReference>
<dbReference type="Gene3D" id="3.30.450.90">
    <property type="match status" value="1"/>
</dbReference>
<evidence type="ECO:0000259" key="4">
    <source>
        <dbReference type="PROSITE" id="PS00662"/>
    </source>
</evidence>
<dbReference type="PROSITE" id="PS00662">
    <property type="entry name" value="T2SP_E"/>
    <property type="match status" value="1"/>
</dbReference>
<dbReference type="GO" id="GO:0016887">
    <property type="term" value="F:ATP hydrolysis activity"/>
    <property type="evidence" value="ECO:0007669"/>
    <property type="project" value="TreeGrafter"/>
</dbReference>
<comment type="similarity">
    <text evidence="1">Belongs to the GSP E family.</text>
</comment>
<dbReference type="GO" id="GO:0005524">
    <property type="term" value="F:ATP binding"/>
    <property type="evidence" value="ECO:0007669"/>
    <property type="project" value="UniProtKB-KW"/>
</dbReference>
<keyword evidence="6" id="KW-1185">Reference proteome</keyword>
<dbReference type="EMBL" id="NFLJ01000008">
    <property type="protein sequence ID" value="OUQ35364.1"/>
    <property type="molecule type" value="Genomic_DNA"/>
</dbReference>
<dbReference type="InterPro" id="IPR001482">
    <property type="entry name" value="T2SS/T4SS_dom"/>
</dbReference>
<feature type="domain" description="Bacterial type II secretion system protein E" evidence="4">
    <location>
        <begin position="200"/>
        <end position="214"/>
    </location>
</feature>
<dbReference type="RefSeq" id="WP_087357440.1">
    <property type="nucleotide sequence ID" value="NZ_NFLJ01000008.1"/>
</dbReference>
<sequence>MNELFEKMIYRALNQNATDIHLLLKKDLKIQFRIFGELKKYEVMENERGYKLMNFIKYRSMIHTNYRLMPQTGNISINMNQKTYFLRVSYLPSLEFESIVIRILNNHELRSIEELTYQKEIQDYLYWLSLQNSGLFFISGATGSGKSTTLYTLLKQILSGARKNIITIEDPIEIHLDGCLQIELNEKIGITYHDTLKQILRHDPDVIMIGEIRDEKTAKIALTCALTGHLVLTTIHASNAPLSMKRLMNLGIHEADILDVVIGVISQRMKYDIQNKQAIVLSELMKKKDIEQYLKEHTCSYLSFQKAALELVNLGFNQALFKEELTNE</sequence>
<evidence type="ECO:0000256" key="2">
    <source>
        <dbReference type="ARBA" id="ARBA00022741"/>
    </source>
</evidence>
<dbReference type="AlphaFoldDB" id="A0A1Y4SZR2"/>
<accession>A0A1Y4SZR2</accession>
<evidence type="ECO:0000256" key="3">
    <source>
        <dbReference type="ARBA" id="ARBA00022840"/>
    </source>
</evidence>
<comment type="caution">
    <text evidence="5">The sequence shown here is derived from an EMBL/GenBank/DDBJ whole genome shotgun (WGS) entry which is preliminary data.</text>
</comment>
<dbReference type="Pfam" id="PF00437">
    <property type="entry name" value="T2SSE"/>
    <property type="match status" value="1"/>
</dbReference>
<dbReference type="SUPFAM" id="SSF52540">
    <property type="entry name" value="P-loop containing nucleoside triphosphate hydrolases"/>
    <property type="match status" value="1"/>
</dbReference>
<dbReference type="PANTHER" id="PTHR30258">
    <property type="entry name" value="TYPE II SECRETION SYSTEM PROTEIN GSPE-RELATED"/>
    <property type="match status" value="1"/>
</dbReference>
<evidence type="ECO:0000313" key="6">
    <source>
        <dbReference type="Proteomes" id="UP000195305"/>
    </source>
</evidence>
<evidence type="ECO:0000256" key="1">
    <source>
        <dbReference type="ARBA" id="ARBA00006611"/>
    </source>
</evidence>
<keyword evidence="3" id="KW-0067">ATP-binding</keyword>
<dbReference type="GO" id="GO:0005886">
    <property type="term" value="C:plasma membrane"/>
    <property type="evidence" value="ECO:0007669"/>
    <property type="project" value="TreeGrafter"/>
</dbReference>
<dbReference type="PANTHER" id="PTHR30258:SF2">
    <property type="entry name" value="COMG OPERON PROTEIN 1"/>
    <property type="match status" value="1"/>
</dbReference>
<reference evidence="5 6" key="1">
    <citation type="journal article" date="2018" name="BMC Genomics">
        <title>Whole genome sequencing and function prediction of 133 gut anaerobes isolated from chicken caecum in pure cultures.</title>
        <authorList>
            <person name="Medvecky M."/>
            <person name="Cejkova D."/>
            <person name="Polansky O."/>
            <person name="Karasova D."/>
            <person name="Kubasova T."/>
            <person name="Cizek A."/>
            <person name="Rychlik I."/>
        </authorList>
    </citation>
    <scope>NUCLEOTIDE SEQUENCE [LARGE SCALE GENOMIC DNA]</scope>
    <source>
        <strain evidence="5 6">An13</strain>
    </source>
</reference>
<keyword evidence="2" id="KW-0547">Nucleotide-binding</keyword>
<dbReference type="OrthoDB" id="9808272at2"/>
<gene>
    <name evidence="5" type="ORF">B5E75_03690</name>
</gene>
<dbReference type="CDD" id="cd01129">
    <property type="entry name" value="PulE-GspE-like"/>
    <property type="match status" value="1"/>
</dbReference>
<organism evidence="5 6">
    <name type="scientific">Massilimicrobiota timonensis</name>
    <dbReference type="NCBI Taxonomy" id="1776392"/>
    <lineage>
        <taxon>Bacteria</taxon>
        <taxon>Bacillati</taxon>
        <taxon>Bacillota</taxon>
        <taxon>Erysipelotrichia</taxon>
        <taxon>Erysipelotrichales</taxon>
        <taxon>Erysipelotrichaceae</taxon>
        <taxon>Massilimicrobiota</taxon>
    </lineage>
</organism>
<protein>
    <recommendedName>
        <fullName evidence="4">Bacterial type II secretion system protein E domain-containing protein</fullName>
    </recommendedName>
</protein>
<name>A0A1Y4SZR2_9FIRM</name>